<sequence>MLGDLLNQVNNLLADDPQNVEQEEEIVLFLADAMAKNNLLVQNRDDIFTGNCYEYESWHSRIESVLEKDFLDILNDNVRLANWKTAKAGNAVLTDPQKEVDCANKRAKNFYAHAENSVNAFNKCGEQTIEQYLEIFEQLVEEYKAKAARTKMELQPEAERRIEIVKLYLIEEDGYGQREIKSNQNKNWSENFQNNENHNQDGNGHQNSNRCPNGNSNGGNGGNGNGNGTAMYAGCPGQPNQWNKPSNGQMNRSNGWNKPNGQPMQSQKGQQVSNGGHQTFRNGNPQNGFRR</sequence>
<dbReference type="Proteomes" id="UP001367676">
    <property type="component" value="Unassembled WGS sequence"/>
</dbReference>
<name>A0AAN9Y4G1_9HEMI</name>
<feature type="region of interest" description="Disordered" evidence="1">
    <location>
        <begin position="188"/>
        <end position="291"/>
    </location>
</feature>
<evidence type="ECO:0000313" key="2">
    <source>
        <dbReference type="EMBL" id="KAK7591079.1"/>
    </source>
</evidence>
<comment type="caution">
    <text evidence="2">The sequence shown here is derived from an EMBL/GenBank/DDBJ whole genome shotgun (WGS) entry which is preliminary data.</text>
</comment>
<keyword evidence="3" id="KW-1185">Reference proteome</keyword>
<feature type="compositionally biased region" description="Polar residues" evidence="1">
    <location>
        <begin position="188"/>
        <end position="212"/>
    </location>
</feature>
<reference evidence="2 3" key="1">
    <citation type="submission" date="2024-03" db="EMBL/GenBank/DDBJ databases">
        <title>Adaptation during the transition from Ophiocordyceps entomopathogen to insect associate is accompanied by gene loss and intensified selection.</title>
        <authorList>
            <person name="Ward C.M."/>
            <person name="Onetto C.A."/>
            <person name="Borneman A.R."/>
        </authorList>
    </citation>
    <scope>NUCLEOTIDE SEQUENCE [LARGE SCALE GENOMIC DNA]</scope>
    <source>
        <strain evidence="2">AWRI1</strain>
        <tissue evidence="2">Single Adult Female</tissue>
    </source>
</reference>
<feature type="compositionally biased region" description="Polar residues" evidence="1">
    <location>
        <begin position="238"/>
        <end position="291"/>
    </location>
</feature>
<feature type="compositionally biased region" description="Gly residues" evidence="1">
    <location>
        <begin position="216"/>
        <end position="227"/>
    </location>
</feature>
<protein>
    <submittedName>
        <fullName evidence="2">Uncharacterized protein</fullName>
    </submittedName>
</protein>
<dbReference type="EMBL" id="JBBCAQ010000022">
    <property type="protein sequence ID" value="KAK7591079.1"/>
    <property type="molecule type" value="Genomic_DNA"/>
</dbReference>
<dbReference type="AlphaFoldDB" id="A0AAN9Y4G1"/>
<accession>A0AAN9Y4G1</accession>
<proteinExistence type="predicted"/>
<evidence type="ECO:0000313" key="3">
    <source>
        <dbReference type="Proteomes" id="UP001367676"/>
    </source>
</evidence>
<gene>
    <name evidence="2" type="ORF">V9T40_002692</name>
</gene>
<organism evidence="2 3">
    <name type="scientific">Parthenolecanium corni</name>
    <dbReference type="NCBI Taxonomy" id="536013"/>
    <lineage>
        <taxon>Eukaryota</taxon>
        <taxon>Metazoa</taxon>
        <taxon>Ecdysozoa</taxon>
        <taxon>Arthropoda</taxon>
        <taxon>Hexapoda</taxon>
        <taxon>Insecta</taxon>
        <taxon>Pterygota</taxon>
        <taxon>Neoptera</taxon>
        <taxon>Paraneoptera</taxon>
        <taxon>Hemiptera</taxon>
        <taxon>Sternorrhyncha</taxon>
        <taxon>Coccoidea</taxon>
        <taxon>Coccidae</taxon>
        <taxon>Parthenolecanium</taxon>
    </lineage>
</organism>
<evidence type="ECO:0000256" key="1">
    <source>
        <dbReference type="SAM" id="MobiDB-lite"/>
    </source>
</evidence>